<keyword evidence="2" id="KW-1185">Reference proteome</keyword>
<name>A0A3R7N4V7_9TRYP</name>
<reference evidence="1 2" key="1">
    <citation type="journal article" date="2018" name="BMC Genomics">
        <title>Genomic comparison of Trypanosoma conorhini and Trypanosoma rangeli to Trypanosoma cruzi strains of high and low virulence.</title>
        <authorList>
            <person name="Bradwell K.R."/>
            <person name="Koparde V.N."/>
            <person name="Matveyev A.V."/>
            <person name="Serrano M.G."/>
            <person name="Alves J.M."/>
            <person name="Parikh H."/>
            <person name="Huang B."/>
            <person name="Lee V."/>
            <person name="Espinosa-Alvarez O."/>
            <person name="Ortiz P.A."/>
            <person name="Costa-Martins A.G."/>
            <person name="Teixeira M.M."/>
            <person name="Buck G.A."/>
        </authorList>
    </citation>
    <scope>NUCLEOTIDE SEQUENCE [LARGE SCALE GENOMIC DNA]</scope>
    <source>
        <strain evidence="1 2">025E</strain>
    </source>
</reference>
<proteinExistence type="predicted"/>
<dbReference type="SUPFAM" id="SSF52540">
    <property type="entry name" value="P-loop containing nucleoside triphosphate hydrolases"/>
    <property type="match status" value="1"/>
</dbReference>
<dbReference type="GeneID" id="40323818"/>
<evidence type="ECO:0000313" key="2">
    <source>
        <dbReference type="Proteomes" id="UP000284403"/>
    </source>
</evidence>
<accession>A0A3R7N4V7</accession>
<dbReference type="RefSeq" id="XP_029223359.1">
    <property type="nucleotide sequence ID" value="XM_029376992.1"/>
</dbReference>
<evidence type="ECO:0000313" key="1">
    <source>
        <dbReference type="EMBL" id="RNE96518.1"/>
    </source>
</evidence>
<sequence>MRHGEASPGFALTSPEQPRQAHTSPFLLAEELLCGVLLHWPRGAAPASLLLCGPSGNGKSHVVRRAIQRARGAARRRVLAVAPQLALSLARRHANGSTALRRGIRRAVRASAACPDNRQPADDDEDAADGAVVVLVLDHAEMFLTAAGSGAGWAHGRSRPSPPSHPLPLAELHDVLGGRELFGRDELRQLRLRTVLFVTLFGGAWGDVDPLAR</sequence>
<dbReference type="EMBL" id="MKKU01001253">
    <property type="protein sequence ID" value="RNE96518.1"/>
    <property type="molecule type" value="Genomic_DNA"/>
</dbReference>
<dbReference type="Proteomes" id="UP000284403">
    <property type="component" value="Unassembled WGS sequence"/>
</dbReference>
<feature type="non-terminal residue" evidence="1">
    <location>
        <position position="213"/>
    </location>
</feature>
<organism evidence="1 2">
    <name type="scientific">Trypanosoma conorhini</name>
    <dbReference type="NCBI Taxonomy" id="83891"/>
    <lineage>
        <taxon>Eukaryota</taxon>
        <taxon>Discoba</taxon>
        <taxon>Euglenozoa</taxon>
        <taxon>Kinetoplastea</taxon>
        <taxon>Metakinetoplastina</taxon>
        <taxon>Trypanosomatida</taxon>
        <taxon>Trypanosomatidae</taxon>
        <taxon>Trypanosoma</taxon>
    </lineage>
</organism>
<protein>
    <submittedName>
        <fullName evidence="1">ATPase</fullName>
    </submittedName>
</protein>
<comment type="caution">
    <text evidence="1">The sequence shown here is derived from an EMBL/GenBank/DDBJ whole genome shotgun (WGS) entry which is preliminary data.</text>
</comment>
<dbReference type="InterPro" id="IPR027417">
    <property type="entry name" value="P-loop_NTPase"/>
</dbReference>
<dbReference type="AlphaFoldDB" id="A0A3R7N4V7"/>
<gene>
    <name evidence="1" type="ORF">Tco025E_10207</name>
</gene>